<dbReference type="EMBL" id="BJWL01000010">
    <property type="protein sequence ID" value="GFY95349.1"/>
    <property type="molecule type" value="Genomic_DNA"/>
</dbReference>
<accession>A0A7J0FAY4</accession>
<feature type="compositionally biased region" description="Low complexity" evidence="1">
    <location>
        <begin position="1"/>
        <end position="22"/>
    </location>
</feature>
<feature type="compositionally biased region" description="Basic and acidic residues" evidence="1">
    <location>
        <begin position="24"/>
        <end position="33"/>
    </location>
</feature>
<gene>
    <name evidence="2" type="ORF">Acr_10g0007340</name>
</gene>
<comment type="caution">
    <text evidence="2">The sequence shown here is derived from an EMBL/GenBank/DDBJ whole genome shotgun (WGS) entry which is preliminary data.</text>
</comment>
<proteinExistence type="predicted"/>
<keyword evidence="3" id="KW-1185">Reference proteome</keyword>
<feature type="region of interest" description="Disordered" evidence="1">
    <location>
        <begin position="1"/>
        <end position="33"/>
    </location>
</feature>
<dbReference type="Proteomes" id="UP000585474">
    <property type="component" value="Unassembled WGS sequence"/>
</dbReference>
<organism evidence="2 3">
    <name type="scientific">Actinidia rufa</name>
    <dbReference type="NCBI Taxonomy" id="165716"/>
    <lineage>
        <taxon>Eukaryota</taxon>
        <taxon>Viridiplantae</taxon>
        <taxon>Streptophyta</taxon>
        <taxon>Embryophyta</taxon>
        <taxon>Tracheophyta</taxon>
        <taxon>Spermatophyta</taxon>
        <taxon>Magnoliopsida</taxon>
        <taxon>eudicotyledons</taxon>
        <taxon>Gunneridae</taxon>
        <taxon>Pentapetalae</taxon>
        <taxon>asterids</taxon>
        <taxon>Ericales</taxon>
        <taxon>Actinidiaceae</taxon>
        <taxon>Actinidia</taxon>
    </lineage>
</organism>
<evidence type="ECO:0000313" key="2">
    <source>
        <dbReference type="EMBL" id="GFY95349.1"/>
    </source>
</evidence>
<dbReference type="AlphaFoldDB" id="A0A7J0FAY4"/>
<name>A0A7J0FAY4_9ERIC</name>
<sequence>MSTMKMGGSSKQSKSKGSSSQRGKGKEKESTKLEYDATRFTKFDFPDVGMPDLPTISCELLLADDNWDGERTVAMSVTRASLLWAISAGRCIDLPRMMFMSLCSAYESSDVRVSVTFTGFLT</sequence>
<protein>
    <submittedName>
        <fullName evidence="2">Uncharacterized protein</fullName>
    </submittedName>
</protein>
<reference evidence="2 3" key="1">
    <citation type="submission" date="2019-07" db="EMBL/GenBank/DDBJ databases">
        <title>De Novo Assembly of kiwifruit Actinidia rufa.</title>
        <authorList>
            <person name="Sugita-Konishi S."/>
            <person name="Sato K."/>
            <person name="Mori E."/>
            <person name="Abe Y."/>
            <person name="Kisaki G."/>
            <person name="Hamano K."/>
            <person name="Suezawa K."/>
            <person name="Otani M."/>
            <person name="Fukuda T."/>
            <person name="Manabe T."/>
            <person name="Gomi K."/>
            <person name="Tabuchi M."/>
            <person name="Akimitsu K."/>
            <person name="Kataoka I."/>
        </authorList>
    </citation>
    <scope>NUCLEOTIDE SEQUENCE [LARGE SCALE GENOMIC DNA]</scope>
    <source>
        <strain evidence="3">cv. Fuchu</strain>
    </source>
</reference>
<evidence type="ECO:0000256" key="1">
    <source>
        <dbReference type="SAM" id="MobiDB-lite"/>
    </source>
</evidence>
<evidence type="ECO:0000313" key="3">
    <source>
        <dbReference type="Proteomes" id="UP000585474"/>
    </source>
</evidence>